<dbReference type="OrthoDB" id="5844681at2759"/>
<feature type="domain" description="Myotubularin phosphatase" evidence="3">
    <location>
        <begin position="29"/>
        <end position="241"/>
    </location>
</feature>
<evidence type="ECO:0000259" key="3">
    <source>
        <dbReference type="PROSITE" id="PS51339"/>
    </source>
</evidence>
<dbReference type="InterPro" id="IPR010569">
    <property type="entry name" value="Myotubularin-like_Pase_dom"/>
</dbReference>
<dbReference type="PROSITE" id="PS51339">
    <property type="entry name" value="PPASE_MYOTUBULARIN"/>
    <property type="match status" value="1"/>
</dbReference>
<protein>
    <recommendedName>
        <fullName evidence="3">Myotubularin phosphatase domain-containing protein</fullName>
    </recommendedName>
</protein>
<evidence type="ECO:0000313" key="5">
    <source>
        <dbReference type="Proteomes" id="UP000271889"/>
    </source>
</evidence>
<dbReference type="AlphaFoldDB" id="A0A3P7QWX6"/>
<accession>A0A3P7QWX6</accession>
<keyword evidence="5" id="KW-1185">Reference proteome</keyword>
<dbReference type="Proteomes" id="UP000271889">
    <property type="component" value="Unassembled WGS sequence"/>
</dbReference>
<dbReference type="GO" id="GO:0016020">
    <property type="term" value="C:membrane"/>
    <property type="evidence" value="ECO:0007669"/>
    <property type="project" value="TreeGrafter"/>
</dbReference>
<evidence type="ECO:0000256" key="2">
    <source>
        <dbReference type="SAM" id="SignalP"/>
    </source>
</evidence>
<feature type="signal peptide" evidence="2">
    <location>
        <begin position="1"/>
        <end position="19"/>
    </location>
</feature>
<evidence type="ECO:0000313" key="4">
    <source>
        <dbReference type="EMBL" id="VDN36382.1"/>
    </source>
</evidence>
<dbReference type="InterPro" id="IPR030564">
    <property type="entry name" value="Myotubularin"/>
</dbReference>
<dbReference type="GO" id="GO:0005085">
    <property type="term" value="F:guanyl-nucleotide exchange factor activity"/>
    <property type="evidence" value="ECO:0007669"/>
    <property type="project" value="TreeGrafter"/>
</dbReference>
<dbReference type="InterPro" id="IPR029021">
    <property type="entry name" value="Prot-tyrosine_phosphatase-like"/>
</dbReference>
<gene>
    <name evidence="4" type="ORF">CGOC_LOCUS13194</name>
</gene>
<sequence>MIPLPIIAIISIFLVRVDIPEIINPLSAPDMHRHHLCDYERLRLRGIDSIFRISYANAHYDVVKTYPYAFVVPSSVGDDAFLKIAKGFKHGRFPVITWTSENGALLIRGSGLTQSNEHYLARLAQVSPSGNGDLGGTTGSLASLISIDSLLTADGMSSVATGTPDARRRNQGSDLAKHYATSIRSSGGKPGSRASMINPNAPWTIAYSERQSQKTLQYAIGSLTRKNLYILVEKGHSKVRH</sequence>
<name>A0A3P7QWX6_CYLGO</name>
<dbReference type="PANTHER" id="PTHR10807:SF109">
    <property type="entry name" value="SET DOMAIN BINDING FACTOR, ISOFORM A"/>
    <property type="match status" value="1"/>
</dbReference>
<dbReference type="PANTHER" id="PTHR10807">
    <property type="entry name" value="MYOTUBULARIN-RELATED"/>
    <property type="match status" value="1"/>
</dbReference>
<reference evidence="4 5" key="1">
    <citation type="submission" date="2018-11" db="EMBL/GenBank/DDBJ databases">
        <authorList>
            <consortium name="Pathogen Informatics"/>
        </authorList>
    </citation>
    <scope>NUCLEOTIDE SEQUENCE [LARGE SCALE GENOMIC DNA]</scope>
</reference>
<organism evidence="4 5">
    <name type="scientific">Cylicostephanus goldi</name>
    <name type="common">Nematode worm</name>
    <dbReference type="NCBI Taxonomy" id="71465"/>
    <lineage>
        <taxon>Eukaryota</taxon>
        <taxon>Metazoa</taxon>
        <taxon>Ecdysozoa</taxon>
        <taxon>Nematoda</taxon>
        <taxon>Chromadorea</taxon>
        <taxon>Rhabditida</taxon>
        <taxon>Rhabditina</taxon>
        <taxon>Rhabditomorpha</taxon>
        <taxon>Strongyloidea</taxon>
        <taxon>Strongylidae</taxon>
        <taxon>Cylicostephanus</taxon>
    </lineage>
</organism>
<dbReference type="Pfam" id="PF06602">
    <property type="entry name" value="Myotub-related"/>
    <property type="match status" value="1"/>
</dbReference>
<dbReference type="SUPFAM" id="SSF52799">
    <property type="entry name" value="(Phosphotyrosine protein) phosphatases II"/>
    <property type="match status" value="1"/>
</dbReference>
<keyword evidence="2" id="KW-0732">Signal</keyword>
<dbReference type="EMBL" id="UYRV01129087">
    <property type="protein sequence ID" value="VDN36382.1"/>
    <property type="molecule type" value="Genomic_DNA"/>
</dbReference>
<evidence type="ECO:0000256" key="1">
    <source>
        <dbReference type="ARBA" id="ARBA00007471"/>
    </source>
</evidence>
<feature type="chain" id="PRO_5018224601" description="Myotubularin phosphatase domain-containing protein" evidence="2">
    <location>
        <begin position="20"/>
        <end position="241"/>
    </location>
</feature>
<proteinExistence type="inferred from homology"/>
<comment type="similarity">
    <text evidence="1">Belongs to the protein-tyrosine phosphatase family. Non-receptor class myotubularin subfamily.</text>
</comment>
<dbReference type="GO" id="GO:0005737">
    <property type="term" value="C:cytoplasm"/>
    <property type="evidence" value="ECO:0007669"/>
    <property type="project" value="TreeGrafter"/>
</dbReference>